<keyword evidence="2" id="KW-0732">Signal</keyword>
<evidence type="ECO:0000259" key="3">
    <source>
        <dbReference type="SMART" id="SM00869"/>
    </source>
</evidence>
<keyword evidence="1" id="KW-0175">Coiled coil</keyword>
<dbReference type="InterPro" id="IPR005546">
    <property type="entry name" value="Autotransporte_beta"/>
</dbReference>
<dbReference type="AlphaFoldDB" id="A0A0F3MR96"/>
<reference evidence="4 5" key="1">
    <citation type="submission" date="2015-02" db="EMBL/GenBank/DDBJ databases">
        <title>Genome Sequencing of Rickettsiales.</title>
        <authorList>
            <person name="Daugherty S.C."/>
            <person name="Su Q."/>
            <person name="Abolude K."/>
            <person name="Beier-Sexton M."/>
            <person name="Carlyon J.A."/>
            <person name="Carter R."/>
            <person name="Day N.P."/>
            <person name="Dumler S.J."/>
            <person name="Dyachenko V."/>
            <person name="Godinez A."/>
            <person name="Kurtti T.J."/>
            <person name="Lichay M."/>
            <person name="Mullins K.E."/>
            <person name="Ott S."/>
            <person name="Pappas-Brown V."/>
            <person name="Paris D.H."/>
            <person name="Patel P."/>
            <person name="Richards A.L."/>
            <person name="Sadzewicz L."/>
            <person name="Sears K."/>
            <person name="Seidman D."/>
            <person name="Sengamalay N."/>
            <person name="Stenos J."/>
            <person name="Tallon L.J."/>
            <person name="Vincent G."/>
            <person name="Fraser C.M."/>
            <person name="Munderloh U."/>
            <person name="Dunning-Hotopp J.C."/>
        </authorList>
    </citation>
    <scope>NUCLEOTIDE SEQUENCE [LARGE SCALE GENOMIC DNA]</scope>
    <source>
        <strain evidence="4 5">Fuller</strain>
    </source>
</reference>
<dbReference type="Pfam" id="PF03797">
    <property type="entry name" value="Autotransporter"/>
    <property type="match status" value="1"/>
</dbReference>
<organism evidence="4 5">
    <name type="scientific">Orientia chuto str. Dubai</name>
    <dbReference type="NCBI Taxonomy" id="1359168"/>
    <lineage>
        <taxon>Bacteria</taxon>
        <taxon>Pseudomonadati</taxon>
        <taxon>Pseudomonadota</taxon>
        <taxon>Alphaproteobacteria</taxon>
        <taxon>Rickettsiales</taxon>
        <taxon>Rickettsiaceae</taxon>
        <taxon>Rickettsieae</taxon>
        <taxon>Orientia</taxon>
    </lineage>
</organism>
<accession>A0A0F3MR96</accession>
<keyword evidence="5" id="KW-1185">Reference proteome</keyword>
<feature type="coiled-coil region" evidence="1">
    <location>
        <begin position="258"/>
        <end position="372"/>
    </location>
</feature>
<dbReference type="Gene3D" id="2.40.128.130">
    <property type="entry name" value="Autotransporter beta-domain"/>
    <property type="match status" value="1"/>
</dbReference>
<feature type="chain" id="PRO_5002465001" evidence="2">
    <location>
        <begin position="30"/>
        <end position="690"/>
    </location>
</feature>
<dbReference type="SUPFAM" id="SSF103515">
    <property type="entry name" value="Autotransporter"/>
    <property type="match status" value="1"/>
</dbReference>
<evidence type="ECO:0000256" key="2">
    <source>
        <dbReference type="SAM" id="SignalP"/>
    </source>
</evidence>
<dbReference type="InterPro" id="IPR036709">
    <property type="entry name" value="Autotransporte_beta_dom_sf"/>
</dbReference>
<proteinExistence type="predicted"/>
<evidence type="ECO:0000256" key="1">
    <source>
        <dbReference type="SAM" id="Coils"/>
    </source>
</evidence>
<protein>
    <submittedName>
        <fullName evidence="4">Autotransporter beta-domain protein</fullName>
    </submittedName>
</protein>
<feature type="signal peptide" evidence="2">
    <location>
        <begin position="1"/>
        <end position="29"/>
    </location>
</feature>
<dbReference type="SMART" id="SM00869">
    <property type="entry name" value="Autotransporter"/>
    <property type="match status" value="1"/>
</dbReference>
<sequence>MMKINKKVDLAKKLLIISALFFTTAIQSASNIDILNSKINQIYDNKRKLSQLSQQQQQLIQEKNRITKQIIFSNDIFKYVVLLNDLRNDVNATMQSLNEKYNNDPNNRDHMKVLYDRICSTYGIISKIPQEVNNPNNIVPLRNKLQARIGRSQNSANETKHINEDIQDFQQKIKQLGDGITKFEQEITNLPSIDNLSIKSVDPNTAGMLRLINMQLNTIKSGINSILAVQGDAITHENNLISLFNEMELAINSAPNRLNQAIQDLEVFKNEMKNMIDLISALRTNITQSGAPTMQQAMLPDFADMLANLSSQLDQQARQISAQSQDLLNQLNILDIARTSQQYYNQELDILQQQLEQQIKSFKSQQQALQAAITNHDKITSNINFDVISTARDVTTLSLSKLTAEQTTLPAMISSGSNISNCWNIDGNIFFGKVQQKGEKNYNTSINGAFITVNKYLSEKVIIGATGLYSNLDFIHDQSSATTSNAYLFSLNSKYLPQQNVFIQGILGVIKYDSIIRYYDTVQPSDSMGYYSDCMLGGNLYPLKQHHQKIIVSPVVGIMYTNLKDYSHTFFNKFIIGDRSHDILTGRAGIMIKYAIENNNMSIVPEFYSYIHRLLYTNSSNMQLKYDDDTMPQIFIVSEPAKQMPELLYQLGGAITIWSNQIGLGVSGNIYLSKEEYISYIGSIYFKARF</sequence>
<dbReference type="RefSeq" id="WP_084215313.1">
    <property type="nucleotide sequence ID" value="NZ_LANP01000004.1"/>
</dbReference>
<evidence type="ECO:0000313" key="5">
    <source>
        <dbReference type="Proteomes" id="UP000033616"/>
    </source>
</evidence>
<dbReference type="OrthoDB" id="7161210at2"/>
<dbReference type="Proteomes" id="UP000033616">
    <property type="component" value="Unassembled WGS sequence"/>
</dbReference>
<comment type="caution">
    <text evidence="4">The sequence shown here is derived from an EMBL/GenBank/DDBJ whole genome shotgun (WGS) entry which is preliminary data.</text>
</comment>
<feature type="domain" description="Autotransporter" evidence="3">
    <location>
        <begin position="422"/>
        <end position="679"/>
    </location>
</feature>
<dbReference type="EMBL" id="LANP01000004">
    <property type="protein sequence ID" value="KJV57109.1"/>
    <property type="molecule type" value="Genomic_DNA"/>
</dbReference>
<name>A0A0F3MR96_9RICK</name>
<evidence type="ECO:0000313" key="4">
    <source>
        <dbReference type="EMBL" id="KJV57109.1"/>
    </source>
</evidence>
<dbReference type="PATRIC" id="fig|1359168.3.peg.961"/>
<gene>
    <name evidence="4" type="ORF">OCHUTO_0259</name>
</gene>